<organism evidence="2 3">
    <name type="scientific">Cryoendolithus antarcticus</name>
    <dbReference type="NCBI Taxonomy" id="1507870"/>
    <lineage>
        <taxon>Eukaryota</taxon>
        <taxon>Fungi</taxon>
        <taxon>Dikarya</taxon>
        <taxon>Ascomycota</taxon>
        <taxon>Pezizomycotina</taxon>
        <taxon>Dothideomycetes</taxon>
        <taxon>Dothideomycetidae</taxon>
        <taxon>Cladosporiales</taxon>
        <taxon>Cladosporiaceae</taxon>
        <taxon>Cryoendolithus</taxon>
    </lineage>
</organism>
<reference evidence="3" key="1">
    <citation type="submission" date="2017-03" db="EMBL/GenBank/DDBJ databases">
        <title>Genomes of endolithic fungi from Antarctica.</title>
        <authorList>
            <person name="Coleine C."/>
            <person name="Masonjones S."/>
            <person name="Stajich J.E."/>
        </authorList>
    </citation>
    <scope>NUCLEOTIDE SEQUENCE [LARGE SCALE GENOMIC DNA]</scope>
    <source>
        <strain evidence="3">CCFEE 5527</strain>
    </source>
</reference>
<feature type="region of interest" description="Disordered" evidence="1">
    <location>
        <begin position="79"/>
        <end position="228"/>
    </location>
</feature>
<comment type="caution">
    <text evidence="2">The sequence shown here is derived from an EMBL/GenBank/DDBJ whole genome shotgun (WGS) entry which is preliminary data.</text>
</comment>
<proteinExistence type="predicted"/>
<keyword evidence="3" id="KW-1185">Reference proteome</keyword>
<protein>
    <submittedName>
        <fullName evidence="2">Uncharacterized protein</fullName>
    </submittedName>
</protein>
<gene>
    <name evidence="2" type="ORF">B0A48_08957</name>
</gene>
<dbReference type="Proteomes" id="UP000192596">
    <property type="component" value="Unassembled WGS sequence"/>
</dbReference>
<feature type="compositionally biased region" description="Basic and acidic residues" evidence="1">
    <location>
        <begin position="48"/>
        <end position="66"/>
    </location>
</feature>
<dbReference type="EMBL" id="NAJO01000017">
    <property type="protein sequence ID" value="OQO06368.1"/>
    <property type="molecule type" value="Genomic_DNA"/>
</dbReference>
<dbReference type="AlphaFoldDB" id="A0A1V8T562"/>
<name>A0A1V8T562_9PEZI</name>
<evidence type="ECO:0000256" key="1">
    <source>
        <dbReference type="SAM" id="MobiDB-lite"/>
    </source>
</evidence>
<accession>A0A1V8T562</accession>
<feature type="region of interest" description="Disordered" evidence="1">
    <location>
        <begin position="1"/>
        <end position="21"/>
    </location>
</feature>
<evidence type="ECO:0000313" key="2">
    <source>
        <dbReference type="EMBL" id="OQO06368.1"/>
    </source>
</evidence>
<dbReference type="InParanoid" id="A0A1V8T562"/>
<feature type="compositionally biased region" description="Polar residues" evidence="1">
    <location>
        <begin position="132"/>
        <end position="150"/>
    </location>
</feature>
<evidence type="ECO:0000313" key="3">
    <source>
        <dbReference type="Proteomes" id="UP000192596"/>
    </source>
</evidence>
<sequence length="283" mass="31104">MKALAKRSLPSNNTLITETDPADVVSRETMFNHVKKIWSKEDDDEQAEERARRAEAEERETLPDYKGYDWVPEREFRATSNATAGSRPLGVQSRLDVTGKQENSVPGRRNTRAKSLAQSIAKARTAVAANDDGNSYRASSPAASRTSLQPSIDEGDEATVEQAQRPGRRGERAKKAPTIASHPAVTRNDTLTESIAPQAKPAIVRRGGPRKQPTSTTSTKTRREVSTTLTAPVATVEESDEVQVEDVEVQAPDYEVHAADGQSQAAEPWSRGCRYYYVAVYYA</sequence>
<feature type="region of interest" description="Disordered" evidence="1">
    <location>
        <begin position="39"/>
        <end position="66"/>
    </location>
</feature>